<evidence type="ECO:0000313" key="3">
    <source>
        <dbReference type="Proteomes" id="UP001521785"/>
    </source>
</evidence>
<organism evidence="2 3">
    <name type="scientific">Paraconiothyrium brasiliense</name>
    <dbReference type="NCBI Taxonomy" id="300254"/>
    <lineage>
        <taxon>Eukaryota</taxon>
        <taxon>Fungi</taxon>
        <taxon>Dikarya</taxon>
        <taxon>Ascomycota</taxon>
        <taxon>Pezizomycotina</taxon>
        <taxon>Dothideomycetes</taxon>
        <taxon>Pleosporomycetidae</taxon>
        <taxon>Pleosporales</taxon>
        <taxon>Massarineae</taxon>
        <taxon>Didymosphaeriaceae</taxon>
        <taxon>Paraconiothyrium</taxon>
    </lineage>
</organism>
<dbReference type="Proteomes" id="UP001521785">
    <property type="component" value="Unassembled WGS sequence"/>
</dbReference>
<accession>A0ABR3R3P2</accession>
<keyword evidence="3" id="KW-1185">Reference proteome</keyword>
<dbReference type="EMBL" id="JAKJXO020000011">
    <property type="protein sequence ID" value="KAL1598754.1"/>
    <property type="molecule type" value="Genomic_DNA"/>
</dbReference>
<name>A0ABR3R3P2_9PLEO</name>
<feature type="coiled-coil region" evidence="1">
    <location>
        <begin position="49"/>
        <end position="243"/>
    </location>
</feature>
<proteinExistence type="predicted"/>
<evidence type="ECO:0000256" key="1">
    <source>
        <dbReference type="SAM" id="Coils"/>
    </source>
</evidence>
<gene>
    <name evidence="2" type="ORF">SLS60_007895</name>
</gene>
<keyword evidence="1" id="KW-0175">Coiled coil</keyword>
<evidence type="ECO:0000313" key="2">
    <source>
        <dbReference type="EMBL" id="KAL1598754.1"/>
    </source>
</evidence>
<protein>
    <submittedName>
        <fullName evidence="2">Uncharacterized protein</fullName>
    </submittedName>
</protein>
<sequence length="374" mass="42901">MNTDTRQGLQKRIASIFAEAKEQGLNVCDTLPSEVLDHLRVSLQPENNRSALEEEYKDMEEKNLDLQTQLKQAQQTLRNINIHQDAKQLQVELGLAKKSADFYRGLMTEAEERATKYQEKWQAALQQQAVAEEVNKKIERLEVENSDLRRSKSIISEEMRKMKDIYDNLRDKDLAVVVDKEEKLMALERQLKELEKMSEELQEENCAVEGQYHEVMSSLDVVVTQTTDDLNVAKARARAAEQQQSATFSVVQPLRKFYNHANDILNIYQGIFRQLLNAVEQNVTYSSDFREVLLARLQAASGECEASLALRDLFAAEGSPQTEYSEQLADLAKSAQQMQKCLEDIGQDVVQFLWALSRRPDVLKLIRLKFSVLK</sequence>
<reference evidence="2 3" key="1">
    <citation type="submission" date="2024-02" db="EMBL/GenBank/DDBJ databases">
        <title>De novo assembly and annotation of 12 fungi associated with fruit tree decline syndrome in Ontario, Canada.</title>
        <authorList>
            <person name="Sulman M."/>
            <person name="Ellouze W."/>
            <person name="Ilyukhin E."/>
        </authorList>
    </citation>
    <scope>NUCLEOTIDE SEQUENCE [LARGE SCALE GENOMIC DNA]</scope>
    <source>
        <strain evidence="2 3">M42-189</strain>
    </source>
</reference>
<comment type="caution">
    <text evidence="2">The sequence shown here is derived from an EMBL/GenBank/DDBJ whole genome shotgun (WGS) entry which is preliminary data.</text>
</comment>